<sequence>MTIRRKSLDTNPQVKLGTATASVSNEIAAITRLARESHLHTVLHLAGTTIEGPWDEVMDLIGQMHELLHTKHNVVRIQSDIRVGTRVDKVQSPQDKIDVVEAKLRLDAI</sequence>
<dbReference type="InterPro" id="IPR029756">
    <property type="entry name" value="MTH1187/YkoF-like"/>
</dbReference>
<dbReference type="RefSeq" id="XP_043048114.1">
    <property type="nucleotide sequence ID" value="XM_043192450.1"/>
</dbReference>
<evidence type="ECO:0000259" key="2">
    <source>
        <dbReference type="Pfam" id="PF01910"/>
    </source>
</evidence>
<dbReference type="Pfam" id="PF01910">
    <property type="entry name" value="Thiamine_BP"/>
    <property type="match status" value="1"/>
</dbReference>
<dbReference type="Proteomes" id="UP000790833">
    <property type="component" value="Unassembled WGS sequence"/>
</dbReference>
<dbReference type="Gene3D" id="3.30.70.930">
    <property type="match status" value="1"/>
</dbReference>
<dbReference type="NCBIfam" id="TIGR00106">
    <property type="entry name" value="MTH1187 family thiamine-binding protein"/>
    <property type="match status" value="1"/>
</dbReference>
<protein>
    <recommendedName>
        <fullName evidence="2">Thiamine-binding protein domain-containing protein</fullName>
    </recommendedName>
</protein>
<dbReference type="PANTHER" id="PTHR33777">
    <property type="entry name" value="UPF0045 PROTEIN ECM15"/>
    <property type="match status" value="1"/>
</dbReference>
<dbReference type="PANTHER" id="PTHR33777:SF1">
    <property type="entry name" value="UPF0045 PROTEIN ECM15"/>
    <property type="match status" value="1"/>
</dbReference>
<dbReference type="OrthoDB" id="5587367at2759"/>
<keyword evidence="4" id="KW-1185">Reference proteome</keyword>
<evidence type="ECO:0000313" key="4">
    <source>
        <dbReference type="Proteomes" id="UP000790833"/>
    </source>
</evidence>
<comment type="caution">
    <text evidence="3">The sequence shown here is derived from an EMBL/GenBank/DDBJ whole genome shotgun (WGS) entry which is preliminary data.</text>
</comment>
<evidence type="ECO:0000313" key="3">
    <source>
        <dbReference type="EMBL" id="KAG7192564.1"/>
    </source>
</evidence>
<dbReference type="InterPro" id="IPR051614">
    <property type="entry name" value="UPF0045_domain"/>
</dbReference>
<feature type="domain" description="Thiamine-binding protein" evidence="2">
    <location>
        <begin position="16"/>
        <end position="101"/>
    </location>
</feature>
<organism evidence="3 4">
    <name type="scientific">Scheffersomyces spartinae</name>
    <dbReference type="NCBI Taxonomy" id="45513"/>
    <lineage>
        <taxon>Eukaryota</taxon>
        <taxon>Fungi</taxon>
        <taxon>Dikarya</taxon>
        <taxon>Ascomycota</taxon>
        <taxon>Saccharomycotina</taxon>
        <taxon>Pichiomycetes</taxon>
        <taxon>Debaryomycetaceae</taxon>
        <taxon>Scheffersomyces</taxon>
    </lineage>
</organism>
<name>A0A9P7V716_9ASCO</name>
<reference evidence="3" key="1">
    <citation type="submission" date="2021-03" db="EMBL/GenBank/DDBJ databases">
        <authorList>
            <person name="Palmer J.M."/>
        </authorList>
    </citation>
    <scope>NUCLEOTIDE SEQUENCE</scope>
    <source>
        <strain evidence="3">ARV_011</strain>
    </source>
</reference>
<dbReference type="EMBL" id="JAHMUF010000017">
    <property type="protein sequence ID" value="KAG7192564.1"/>
    <property type="molecule type" value="Genomic_DNA"/>
</dbReference>
<dbReference type="GeneID" id="66115037"/>
<gene>
    <name evidence="3" type="ORF">KQ657_001663</name>
</gene>
<accession>A0A9P7V716</accession>
<dbReference type="SUPFAM" id="SSF89957">
    <property type="entry name" value="MTH1187/YkoF-like"/>
    <property type="match status" value="1"/>
</dbReference>
<proteinExistence type="inferred from homology"/>
<evidence type="ECO:0000256" key="1">
    <source>
        <dbReference type="ARBA" id="ARBA00010272"/>
    </source>
</evidence>
<dbReference type="GO" id="GO:0005829">
    <property type="term" value="C:cytosol"/>
    <property type="evidence" value="ECO:0007669"/>
    <property type="project" value="TreeGrafter"/>
</dbReference>
<comment type="similarity">
    <text evidence="1">Belongs to the UPF0045 family.</text>
</comment>
<dbReference type="InterPro" id="IPR002767">
    <property type="entry name" value="Thiamine_BP"/>
</dbReference>
<dbReference type="AlphaFoldDB" id="A0A9P7V716"/>